<accession>A0A915D793</accession>
<dbReference type="AlphaFoldDB" id="A0A915D793"/>
<proteinExistence type="predicted"/>
<reference evidence="2" key="1">
    <citation type="submission" date="2022-11" db="UniProtKB">
        <authorList>
            <consortium name="WormBaseParasite"/>
        </authorList>
    </citation>
    <scope>IDENTIFICATION</scope>
</reference>
<name>A0A915D793_9BILA</name>
<evidence type="ECO:0000313" key="1">
    <source>
        <dbReference type="Proteomes" id="UP000887574"/>
    </source>
</evidence>
<dbReference type="WBParaSite" id="jg16747">
    <property type="protein sequence ID" value="jg16747"/>
    <property type="gene ID" value="jg16747"/>
</dbReference>
<sequence>MPTLWQVMAECQVTRRDVVPEMICGTRRSGGLDRGSGMIKCSSAAEVALDGLPPCCTTAEGAWIPATRDVPLASGFGCYKFEDNGGSATCPLALEVDLPKNAKEEGKACRADKKLCDLCPCVCLCDVSVLNKSPEYVCVEGVTVEGEGQINFTILSRDSVDC</sequence>
<evidence type="ECO:0000313" key="2">
    <source>
        <dbReference type="WBParaSite" id="jg16747"/>
    </source>
</evidence>
<keyword evidence="1" id="KW-1185">Reference proteome</keyword>
<organism evidence="1 2">
    <name type="scientific">Ditylenchus dipsaci</name>
    <dbReference type="NCBI Taxonomy" id="166011"/>
    <lineage>
        <taxon>Eukaryota</taxon>
        <taxon>Metazoa</taxon>
        <taxon>Ecdysozoa</taxon>
        <taxon>Nematoda</taxon>
        <taxon>Chromadorea</taxon>
        <taxon>Rhabditida</taxon>
        <taxon>Tylenchina</taxon>
        <taxon>Tylenchomorpha</taxon>
        <taxon>Sphaerularioidea</taxon>
        <taxon>Anguinidae</taxon>
        <taxon>Anguininae</taxon>
        <taxon>Ditylenchus</taxon>
    </lineage>
</organism>
<protein>
    <submittedName>
        <fullName evidence="2">Uncharacterized protein</fullName>
    </submittedName>
</protein>
<dbReference type="Proteomes" id="UP000887574">
    <property type="component" value="Unplaced"/>
</dbReference>